<organism evidence="4">
    <name type="scientific">Desulfobacca acetoxidans</name>
    <dbReference type="NCBI Taxonomy" id="60893"/>
    <lineage>
        <taxon>Bacteria</taxon>
        <taxon>Pseudomonadati</taxon>
        <taxon>Thermodesulfobacteriota</taxon>
        <taxon>Desulfobaccia</taxon>
        <taxon>Desulfobaccales</taxon>
        <taxon>Desulfobaccaceae</taxon>
        <taxon>Desulfobacca</taxon>
    </lineage>
</organism>
<evidence type="ECO:0000256" key="1">
    <source>
        <dbReference type="ARBA" id="ARBA00022729"/>
    </source>
</evidence>
<evidence type="ECO:0000256" key="2">
    <source>
        <dbReference type="SAM" id="SignalP"/>
    </source>
</evidence>
<evidence type="ECO:0000313" key="4">
    <source>
        <dbReference type="EMBL" id="HGZ11315.1"/>
    </source>
</evidence>
<gene>
    <name evidence="4" type="ORF">ENW48_03740</name>
</gene>
<dbReference type="AlphaFoldDB" id="A0A7C5AL84"/>
<sequence>MKQVKALVVGLALVALLAGAVQAEMFVEGYIGGNWAANAPDEFTWGGVWRPSYQGHIDPAFQGGLKLGAWFDRTGVLSGINFPAWMRYFGFWLDFSYHTLNAPERVWTVGPLGPGPLSGTFWSEGAVATLAFMFGARYGFFPDAEVPFGRLQPYVAVGPALMFSWRQTTVNTIVGQWDTDSSSSTNVGLAVEAGLRWMALKNVSLDVSFKYRYFNPTYKYSPTPFISIDPDSYLRPNFHLFSLQVGAASHF</sequence>
<keyword evidence="1 2" id="KW-0732">Signal</keyword>
<feature type="chain" id="PRO_5028062636" description="Outer membrane protein beta-barrel domain-containing protein" evidence="2">
    <location>
        <begin position="24"/>
        <end position="251"/>
    </location>
</feature>
<evidence type="ECO:0000259" key="3">
    <source>
        <dbReference type="Pfam" id="PF13505"/>
    </source>
</evidence>
<dbReference type="InterPro" id="IPR027385">
    <property type="entry name" value="Beta-barrel_OMP"/>
</dbReference>
<feature type="domain" description="Outer membrane protein beta-barrel" evidence="3">
    <location>
        <begin position="11"/>
        <end position="222"/>
    </location>
</feature>
<dbReference type="SUPFAM" id="SSF56925">
    <property type="entry name" value="OMPA-like"/>
    <property type="match status" value="1"/>
</dbReference>
<accession>A0A7C5AL84</accession>
<dbReference type="EMBL" id="DTKJ01000024">
    <property type="protein sequence ID" value="HGZ11315.1"/>
    <property type="molecule type" value="Genomic_DNA"/>
</dbReference>
<dbReference type="Gene3D" id="2.40.160.20">
    <property type="match status" value="1"/>
</dbReference>
<name>A0A7C5AL84_9BACT</name>
<dbReference type="InterPro" id="IPR011250">
    <property type="entry name" value="OMP/PagP_B-barrel"/>
</dbReference>
<dbReference type="Pfam" id="PF13505">
    <property type="entry name" value="OMP_b-brl"/>
    <property type="match status" value="1"/>
</dbReference>
<reference evidence="4" key="1">
    <citation type="journal article" date="2020" name="mSystems">
        <title>Genome- and Community-Level Interaction Insights into Carbon Utilization and Element Cycling Functions of Hydrothermarchaeota in Hydrothermal Sediment.</title>
        <authorList>
            <person name="Zhou Z."/>
            <person name="Liu Y."/>
            <person name="Xu W."/>
            <person name="Pan J."/>
            <person name="Luo Z.H."/>
            <person name="Li M."/>
        </authorList>
    </citation>
    <scope>NUCLEOTIDE SEQUENCE [LARGE SCALE GENOMIC DNA]</scope>
    <source>
        <strain evidence="4">SpSt-853</strain>
    </source>
</reference>
<proteinExistence type="predicted"/>
<feature type="signal peptide" evidence="2">
    <location>
        <begin position="1"/>
        <end position="23"/>
    </location>
</feature>
<comment type="caution">
    <text evidence="4">The sequence shown here is derived from an EMBL/GenBank/DDBJ whole genome shotgun (WGS) entry which is preliminary data.</text>
</comment>
<protein>
    <recommendedName>
        <fullName evidence="3">Outer membrane protein beta-barrel domain-containing protein</fullName>
    </recommendedName>
</protein>